<organism evidence="3 4">
    <name type="scientific">Trichostrongylus colubriformis</name>
    <name type="common">Black scour worm</name>
    <dbReference type="NCBI Taxonomy" id="6319"/>
    <lineage>
        <taxon>Eukaryota</taxon>
        <taxon>Metazoa</taxon>
        <taxon>Ecdysozoa</taxon>
        <taxon>Nematoda</taxon>
        <taxon>Chromadorea</taxon>
        <taxon>Rhabditida</taxon>
        <taxon>Rhabditina</taxon>
        <taxon>Rhabditomorpha</taxon>
        <taxon>Strongyloidea</taxon>
        <taxon>Trichostrongylidae</taxon>
        <taxon>Trichostrongylus</taxon>
    </lineage>
</organism>
<dbReference type="Proteomes" id="UP001331761">
    <property type="component" value="Unassembled WGS sequence"/>
</dbReference>
<feature type="transmembrane region" description="Helical" evidence="1">
    <location>
        <begin position="113"/>
        <end position="142"/>
    </location>
</feature>
<dbReference type="PANTHER" id="PTHR38626">
    <property type="entry name" value="SKN-1 DEPENDENT ZYGOTIC TRANSCRIPT-RELATED"/>
    <property type="match status" value="1"/>
</dbReference>
<keyword evidence="4" id="KW-1185">Reference proteome</keyword>
<evidence type="ECO:0000259" key="2">
    <source>
        <dbReference type="Pfam" id="PF25330"/>
    </source>
</evidence>
<dbReference type="InterPro" id="IPR040426">
    <property type="entry name" value="C05B5.4-like"/>
</dbReference>
<feature type="domain" description="C2" evidence="2">
    <location>
        <begin position="1"/>
        <end position="77"/>
    </location>
</feature>
<dbReference type="InterPro" id="IPR057569">
    <property type="entry name" value="C2_nem"/>
</dbReference>
<keyword evidence="1" id="KW-0812">Transmembrane</keyword>
<proteinExistence type="predicted"/>
<accession>A0AAN8ENJ0</accession>
<dbReference type="EMBL" id="WIXE01024989">
    <property type="protein sequence ID" value="KAK5965111.1"/>
    <property type="molecule type" value="Genomic_DNA"/>
</dbReference>
<evidence type="ECO:0000313" key="3">
    <source>
        <dbReference type="EMBL" id="KAK5965111.1"/>
    </source>
</evidence>
<evidence type="ECO:0000256" key="1">
    <source>
        <dbReference type="SAM" id="Phobius"/>
    </source>
</evidence>
<keyword evidence="1" id="KW-1133">Transmembrane helix</keyword>
<sequence length="250" mass="27919">MSCQVVGTDPKYGFPRVCDEAPSIHIFEERLVEASVDRNQLNTTTLPLWEEDLGRKLIEIRGKCFNATMAVKKYKERCPWCPDPSNVTVIEQGTPEETSVFSPCVMSRLRGGIMLAGMVGGFVLAVYATLASIFTFVLVAFLRRKRRQIHVQPQDRPYATISCRSDPTRYEIPWEFTCRLPYWMPSSSKFEATTALQLEPSSSFAAPSTVIAPTLHTFRPGCSTPPTHIYQQIPDNPSIGPGHDSGLGFI</sequence>
<evidence type="ECO:0000313" key="4">
    <source>
        <dbReference type="Proteomes" id="UP001331761"/>
    </source>
</evidence>
<name>A0AAN8ENJ0_TRICO</name>
<reference evidence="3 4" key="1">
    <citation type="submission" date="2019-10" db="EMBL/GenBank/DDBJ databases">
        <title>Assembly and Annotation for the nematode Trichostrongylus colubriformis.</title>
        <authorList>
            <person name="Martin J."/>
        </authorList>
    </citation>
    <scope>NUCLEOTIDE SEQUENCE [LARGE SCALE GENOMIC DNA]</scope>
    <source>
        <strain evidence="3">G859</strain>
        <tissue evidence="3">Whole worm</tissue>
    </source>
</reference>
<keyword evidence="1" id="KW-0472">Membrane</keyword>
<protein>
    <recommendedName>
        <fullName evidence="2">C2 domain-containing protein</fullName>
    </recommendedName>
</protein>
<dbReference type="AlphaFoldDB" id="A0AAN8ENJ0"/>
<gene>
    <name evidence="3" type="ORF">GCK32_014072</name>
</gene>
<dbReference type="Pfam" id="PF25330">
    <property type="entry name" value="C2_nem"/>
    <property type="match status" value="1"/>
</dbReference>
<comment type="caution">
    <text evidence="3">The sequence shown here is derived from an EMBL/GenBank/DDBJ whole genome shotgun (WGS) entry which is preliminary data.</text>
</comment>
<dbReference type="PANTHER" id="PTHR38626:SF4">
    <property type="entry name" value="SKN-1 DEPENDENT ZYGOTIC TRANSCRIPT"/>
    <property type="match status" value="1"/>
</dbReference>